<evidence type="ECO:0000313" key="2">
    <source>
        <dbReference type="EMBL" id="XCD03501.1"/>
    </source>
</evidence>
<sequence>MAKRRRERKVEHPSPSPVSLPPQPSISPNRVFHIENQMRGLLEAARAPRARRFVTPSKVQSRINEIIKSEVSHAQASGRQLRIHKRSSGEVQRIPSGRNPLHKSEMLRRNLPKQVRDILLDSERALECTRRETRREVLFSMRRTGKGGKKNRQAKWTANSYISCKR</sequence>
<feature type="compositionally biased region" description="Pro residues" evidence="1">
    <location>
        <begin position="14"/>
        <end position="25"/>
    </location>
</feature>
<organism evidence="2">
    <name type="scientific">Dulem virus 110</name>
    <dbReference type="NCBI Taxonomy" id="3145587"/>
    <lineage>
        <taxon>Viruses</taxon>
        <taxon>Monodnaviria</taxon>
        <taxon>Sangervirae</taxon>
        <taxon>Phixviricota</taxon>
        <taxon>Malgrandaviricetes</taxon>
        <taxon>Petitvirales</taxon>
        <taxon>Microviridae</taxon>
        <taxon>Microvirus</taxon>
    </lineage>
</organism>
<reference evidence="2" key="1">
    <citation type="submission" date="2024-03" db="EMBL/GenBank/DDBJ databases">
        <title>Diverse circular DNA viruses in blood, oral, and fecal samples of captive lemurs.</title>
        <authorList>
            <person name="Paietta E.N."/>
            <person name="Kraberger S."/>
            <person name="Lund M.C."/>
            <person name="Custer J.M."/>
            <person name="Vargas K.M."/>
            <person name="Ehmke E.E."/>
            <person name="Yoder A.D."/>
            <person name="Varsani A."/>
        </authorList>
    </citation>
    <scope>NUCLEOTIDE SEQUENCE</scope>
    <source>
        <strain evidence="2">Duke_18_78</strain>
    </source>
</reference>
<name>A0AAU8AXG0_9VIRU</name>
<evidence type="ECO:0000256" key="1">
    <source>
        <dbReference type="SAM" id="MobiDB-lite"/>
    </source>
</evidence>
<accession>A0AAU8AXG0</accession>
<dbReference type="EMBL" id="PP511366">
    <property type="protein sequence ID" value="XCD03501.1"/>
    <property type="molecule type" value="Genomic_DNA"/>
</dbReference>
<feature type="region of interest" description="Disordered" evidence="1">
    <location>
        <begin position="77"/>
        <end position="101"/>
    </location>
</feature>
<proteinExistence type="predicted"/>
<feature type="region of interest" description="Disordered" evidence="1">
    <location>
        <begin position="1"/>
        <end position="29"/>
    </location>
</feature>
<protein>
    <submittedName>
        <fullName evidence="2">Uncharacterized protein</fullName>
    </submittedName>
</protein>